<evidence type="ECO:0000259" key="16">
    <source>
        <dbReference type="Pfam" id="PF02563"/>
    </source>
</evidence>
<keyword evidence="6" id="KW-0812">Transmembrane</keyword>
<dbReference type="InterPro" id="IPR003715">
    <property type="entry name" value="Poly_export_N"/>
</dbReference>
<dbReference type="InterPro" id="IPR049712">
    <property type="entry name" value="Poly_export"/>
</dbReference>
<keyword evidence="5" id="KW-0762">Sugar transport</keyword>
<evidence type="ECO:0000256" key="2">
    <source>
        <dbReference type="ARBA" id="ARBA00009450"/>
    </source>
</evidence>
<dbReference type="RefSeq" id="WP_194029370.1">
    <property type="nucleotide sequence ID" value="NZ_JADEWZ010000013.1"/>
</dbReference>
<gene>
    <name evidence="19" type="ORF">IQ249_10220</name>
</gene>
<keyword evidence="7 15" id="KW-0732">Signal</keyword>
<feature type="domain" description="Soluble ligand binding" evidence="17">
    <location>
        <begin position="365"/>
        <end position="417"/>
    </location>
</feature>
<keyword evidence="20" id="KW-1185">Reference proteome</keyword>
<evidence type="ECO:0000256" key="7">
    <source>
        <dbReference type="ARBA" id="ARBA00022729"/>
    </source>
</evidence>
<feature type="signal peptide" evidence="15">
    <location>
        <begin position="1"/>
        <end position="28"/>
    </location>
</feature>
<comment type="caution">
    <text evidence="19">The sequence shown here is derived from an EMBL/GenBank/DDBJ whole genome shotgun (WGS) entry which is preliminary data.</text>
</comment>
<dbReference type="InterPro" id="IPR019554">
    <property type="entry name" value="Soluble_ligand-bd"/>
</dbReference>
<organism evidence="19 20">
    <name type="scientific">Lusitaniella coriacea LEGE 07157</name>
    <dbReference type="NCBI Taxonomy" id="945747"/>
    <lineage>
        <taxon>Bacteria</taxon>
        <taxon>Bacillati</taxon>
        <taxon>Cyanobacteriota</taxon>
        <taxon>Cyanophyceae</taxon>
        <taxon>Spirulinales</taxon>
        <taxon>Lusitaniellaceae</taxon>
        <taxon>Lusitaniella</taxon>
    </lineage>
</organism>
<accession>A0A8J7DW70</accession>
<feature type="chain" id="PRO_5035250025" evidence="15">
    <location>
        <begin position="29"/>
        <end position="495"/>
    </location>
</feature>
<keyword evidence="3" id="KW-0813">Transport</keyword>
<dbReference type="PANTHER" id="PTHR33619:SF3">
    <property type="entry name" value="POLYSACCHARIDE EXPORT PROTEIN GFCE-RELATED"/>
    <property type="match status" value="1"/>
</dbReference>
<protein>
    <submittedName>
        <fullName evidence="19">SLBB domain-containing protein</fullName>
    </submittedName>
</protein>
<sequence>MKAIFRATITRRMLPIAIATLTAAPSFAQLPNLPASYPPPIPQSTGGTTQESVYLLGGGDRLAIDVFEVPQYSGQYQVPVDGIIYLPLIGAVKVGGLTIQQASERISQQYAVYLKRPFITIRLLNTRPLNVFVAGEVVNAGSFSVDLIGGAGDNPGVQFPTLTEALKRAGGVTLTADISQIQVRRRTSIGGEESFIVDLKDRVKSGAPPLVLTLRDGDSIFVPTATEVDLGELRDLAKLDFAANVEAGRTISVVGEVERPGTYYIQLSNPGVISSLPTVTIAIQEAGGIEPLADVRNIQIRRQTKSGTEQLLAINLWELLQTGDVSQDTVLQDGDTIIVPKASELSAAETTELATARFSPDSIQVSVVGEVERPGLVNLPPNTPLIQGLMTAGGFNDARANRNEVRLIRLNPDGSVVSRELDIDITDGVNEQSNPLLRDNDIIVIERNQGTRISDTLTNLLTAGSNALAWFSIPSRIFGILETLGIIDNNNDNNN</sequence>
<evidence type="ECO:0000313" key="19">
    <source>
        <dbReference type="EMBL" id="MBE9116271.1"/>
    </source>
</evidence>
<dbReference type="GO" id="GO:0046930">
    <property type="term" value="C:pore complex"/>
    <property type="evidence" value="ECO:0007669"/>
    <property type="project" value="UniProtKB-KW"/>
</dbReference>
<evidence type="ECO:0000259" key="18">
    <source>
        <dbReference type="Pfam" id="PF22461"/>
    </source>
</evidence>
<evidence type="ECO:0000313" key="20">
    <source>
        <dbReference type="Proteomes" id="UP000654482"/>
    </source>
</evidence>
<comment type="similarity">
    <text evidence="2">Belongs to the BexD/CtrA/VexA family.</text>
</comment>
<reference evidence="19" key="1">
    <citation type="submission" date="2020-10" db="EMBL/GenBank/DDBJ databases">
        <authorList>
            <person name="Castelo-Branco R."/>
            <person name="Eusebio N."/>
            <person name="Adriana R."/>
            <person name="Vieira A."/>
            <person name="Brugerolle De Fraissinette N."/>
            <person name="Rezende De Castro R."/>
            <person name="Schneider M.P."/>
            <person name="Vasconcelos V."/>
            <person name="Leao P.N."/>
        </authorList>
    </citation>
    <scope>NUCLEOTIDE SEQUENCE</scope>
    <source>
        <strain evidence="19">LEGE 07157</strain>
    </source>
</reference>
<dbReference type="EMBL" id="JADEWZ010000013">
    <property type="protein sequence ID" value="MBE9116271.1"/>
    <property type="molecule type" value="Genomic_DNA"/>
</dbReference>
<feature type="domain" description="SLBB" evidence="18">
    <location>
        <begin position="251"/>
        <end position="339"/>
    </location>
</feature>
<evidence type="ECO:0000256" key="11">
    <source>
        <dbReference type="ARBA" id="ARBA00023136"/>
    </source>
</evidence>
<evidence type="ECO:0000256" key="6">
    <source>
        <dbReference type="ARBA" id="ARBA00022692"/>
    </source>
</evidence>
<evidence type="ECO:0000256" key="10">
    <source>
        <dbReference type="ARBA" id="ARBA00023114"/>
    </source>
</evidence>
<evidence type="ECO:0000256" key="1">
    <source>
        <dbReference type="ARBA" id="ARBA00004571"/>
    </source>
</evidence>
<keyword evidence="12" id="KW-0564">Palmitate</keyword>
<keyword evidence="8" id="KW-0625">Polysaccharide transport</keyword>
<dbReference type="Pfam" id="PF02563">
    <property type="entry name" value="Poly_export"/>
    <property type="match status" value="1"/>
</dbReference>
<comment type="subcellular location">
    <subcellularLocation>
        <location evidence="1">Cell outer membrane</location>
        <topology evidence="1">Multi-pass membrane protein</topology>
    </subcellularLocation>
</comment>
<feature type="domain" description="Polysaccharide export protein N-terminal" evidence="16">
    <location>
        <begin position="50"/>
        <end position="123"/>
    </location>
</feature>
<dbReference type="GO" id="GO:0006811">
    <property type="term" value="P:monoatomic ion transport"/>
    <property type="evidence" value="ECO:0007669"/>
    <property type="project" value="UniProtKB-KW"/>
</dbReference>
<dbReference type="PANTHER" id="PTHR33619">
    <property type="entry name" value="POLYSACCHARIDE EXPORT PROTEIN GFCE-RELATED"/>
    <property type="match status" value="1"/>
</dbReference>
<evidence type="ECO:0000256" key="8">
    <source>
        <dbReference type="ARBA" id="ARBA00023047"/>
    </source>
</evidence>
<dbReference type="Proteomes" id="UP000654482">
    <property type="component" value="Unassembled WGS sequence"/>
</dbReference>
<keyword evidence="4" id="KW-1134">Transmembrane beta strand</keyword>
<dbReference type="Gene3D" id="3.10.560.10">
    <property type="entry name" value="Outer membrane lipoprotein wza domain like"/>
    <property type="match status" value="3"/>
</dbReference>
<dbReference type="GO" id="GO:0009279">
    <property type="term" value="C:cell outer membrane"/>
    <property type="evidence" value="ECO:0007669"/>
    <property type="project" value="UniProtKB-SubCell"/>
</dbReference>
<dbReference type="GO" id="GO:0015288">
    <property type="term" value="F:porin activity"/>
    <property type="evidence" value="ECO:0007669"/>
    <property type="project" value="UniProtKB-KW"/>
</dbReference>
<evidence type="ECO:0000256" key="14">
    <source>
        <dbReference type="ARBA" id="ARBA00023288"/>
    </source>
</evidence>
<evidence type="ECO:0000256" key="3">
    <source>
        <dbReference type="ARBA" id="ARBA00022448"/>
    </source>
</evidence>
<name>A0A8J7DW70_9CYAN</name>
<evidence type="ECO:0000256" key="5">
    <source>
        <dbReference type="ARBA" id="ARBA00022597"/>
    </source>
</evidence>
<dbReference type="InterPro" id="IPR054765">
    <property type="entry name" value="SLBB_dom"/>
</dbReference>
<keyword evidence="11" id="KW-0472">Membrane</keyword>
<keyword evidence="14" id="KW-0449">Lipoprotein</keyword>
<dbReference type="Pfam" id="PF22461">
    <property type="entry name" value="SLBB_2"/>
    <property type="match status" value="1"/>
</dbReference>
<dbReference type="AlphaFoldDB" id="A0A8J7DW70"/>
<evidence type="ECO:0000259" key="17">
    <source>
        <dbReference type="Pfam" id="PF10531"/>
    </source>
</evidence>
<feature type="domain" description="Soluble ligand binding" evidence="17">
    <location>
        <begin position="161"/>
        <end position="192"/>
    </location>
</feature>
<proteinExistence type="inferred from homology"/>
<evidence type="ECO:0000256" key="9">
    <source>
        <dbReference type="ARBA" id="ARBA00023065"/>
    </source>
</evidence>
<dbReference type="GO" id="GO:0015159">
    <property type="term" value="F:polysaccharide transmembrane transporter activity"/>
    <property type="evidence" value="ECO:0007669"/>
    <property type="project" value="InterPro"/>
</dbReference>
<evidence type="ECO:0000256" key="13">
    <source>
        <dbReference type="ARBA" id="ARBA00023237"/>
    </source>
</evidence>
<keyword evidence="9" id="KW-0406">Ion transport</keyword>
<evidence type="ECO:0000256" key="12">
    <source>
        <dbReference type="ARBA" id="ARBA00023139"/>
    </source>
</evidence>
<keyword evidence="13" id="KW-0998">Cell outer membrane</keyword>
<keyword evidence="10" id="KW-0626">Porin</keyword>
<dbReference type="Gene3D" id="3.30.1950.10">
    <property type="entry name" value="wza like domain"/>
    <property type="match status" value="1"/>
</dbReference>
<evidence type="ECO:0000256" key="4">
    <source>
        <dbReference type="ARBA" id="ARBA00022452"/>
    </source>
</evidence>
<evidence type="ECO:0000256" key="15">
    <source>
        <dbReference type="SAM" id="SignalP"/>
    </source>
</evidence>
<dbReference type="Pfam" id="PF10531">
    <property type="entry name" value="SLBB"/>
    <property type="match status" value="2"/>
</dbReference>